<dbReference type="OrthoDB" id="1921208at2759"/>
<reference evidence="6 7" key="1">
    <citation type="submission" date="2018-06" db="EMBL/GenBank/DDBJ databases">
        <title>A transcriptomic atlas of mushroom development highlights an independent origin of complex multicellularity.</title>
        <authorList>
            <consortium name="DOE Joint Genome Institute"/>
            <person name="Krizsan K."/>
            <person name="Almasi E."/>
            <person name="Merenyi Z."/>
            <person name="Sahu N."/>
            <person name="Viragh M."/>
            <person name="Koszo T."/>
            <person name="Mondo S."/>
            <person name="Kiss B."/>
            <person name="Balint B."/>
            <person name="Kues U."/>
            <person name="Barry K."/>
            <person name="Hegedus J.C."/>
            <person name="Henrissat B."/>
            <person name="Johnson J."/>
            <person name="Lipzen A."/>
            <person name="Ohm R."/>
            <person name="Nagy I."/>
            <person name="Pangilinan J."/>
            <person name="Yan J."/>
            <person name="Xiong Y."/>
            <person name="Grigoriev I.V."/>
            <person name="Hibbett D.S."/>
            <person name="Nagy L.G."/>
        </authorList>
    </citation>
    <scope>NUCLEOTIDE SEQUENCE [LARGE SCALE GENOMIC DNA]</scope>
    <source>
        <strain evidence="6 7">SZMC22713</strain>
    </source>
</reference>
<dbReference type="Proteomes" id="UP000294933">
    <property type="component" value="Unassembled WGS sequence"/>
</dbReference>
<dbReference type="SUPFAM" id="SSF49503">
    <property type="entry name" value="Cupredoxins"/>
    <property type="match status" value="1"/>
</dbReference>
<evidence type="ECO:0000256" key="3">
    <source>
        <dbReference type="SAM" id="MobiDB-lite"/>
    </source>
</evidence>
<evidence type="ECO:0000313" key="7">
    <source>
        <dbReference type="Proteomes" id="UP000294933"/>
    </source>
</evidence>
<dbReference type="InterPro" id="IPR052953">
    <property type="entry name" value="Ser-rich/MCO-related"/>
</dbReference>
<dbReference type="PANTHER" id="PTHR34883">
    <property type="entry name" value="SERINE-RICH PROTEIN, PUTATIVE-RELATED-RELATED"/>
    <property type="match status" value="1"/>
</dbReference>
<evidence type="ECO:0000256" key="4">
    <source>
        <dbReference type="SAM" id="SignalP"/>
    </source>
</evidence>
<dbReference type="Pfam" id="PF00127">
    <property type="entry name" value="Copper-bind"/>
    <property type="match status" value="1"/>
</dbReference>
<keyword evidence="2" id="KW-0186">Copper</keyword>
<gene>
    <name evidence="6" type="ORF">BD410DRAFT_713892</name>
</gene>
<evidence type="ECO:0000313" key="6">
    <source>
        <dbReference type="EMBL" id="TDL27209.1"/>
    </source>
</evidence>
<dbReference type="PANTHER" id="PTHR34883:SF4">
    <property type="entry name" value="CUPREDOXIN"/>
    <property type="match status" value="1"/>
</dbReference>
<protein>
    <recommendedName>
        <fullName evidence="5">Blue (type 1) copper domain-containing protein</fullName>
    </recommendedName>
</protein>
<feature type="domain" description="Blue (type 1) copper" evidence="5">
    <location>
        <begin position="53"/>
        <end position="152"/>
    </location>
</feature>
<dbReference type="GO" id="GO:0005507">
    <property type="term" value="F:copper ion binding"/>
    <property type="evidence" value="ECO:0007669"/>
    <property type="project" value="InterPro"/>
</dbReference>
<evidence type="ECO:0000259" key="5">
    <source>
        <dbReference type="Pfam" id="PF00127"/>
    </source>
</evidence>
<dbReference type="VEuPathDB" id="FungiDB:BD410DRAFT_713892"/>
<dbReference type="InterPro" id="IPR000923">
    <property type="entry name" value="BlueCu_1"/>
</dbReference>
<proteinExistence type="predicted"/>
<organism evidence="6 7">
    <name type="scientific">Rickenella mellea</name>
    <dbReference type="NCBI Taxonomy" id="50990"/>
    <lineage>
        <taxon>Eukaryota</taxon>
        <taxon>Fungi</taxon>
        <taxon>Dikarya</taxon>
        <taxon>Basidiomycota</taxon>
        <taxon>Agaricomycotina</taxon>
        <taxon>Agaricomycetes</taxon>
        <taxon>Hymenochaetales</taxon>
        <taxon>Rickenellaceae</taxon>
        <taxon>Rickenella</taxon>
    </lineage>
</organism>
<sequence>MHFSSAISLLAIPALVAAQGYGPAPGPASGSSTSAAAAAVPSAPPSTSSQINIDVAAGEKLIFNPANVTAANGTTVTFYFPNNGLTHSVTQSSFAAPCAYLAANATASTPGGFDSGLTMGTQFTITITNDQKPIWFHCKQVGHCGQGMVGSINAPANGTNTFSAFQAAAMAIGSSETQESDSGPVTGGVNGVASASPANTASAAAAAKTTPSSGKRCN</sequence>
<dbReference type="GO" id="GO:0009055">
    <property type="term" value="F:electron transfer activity"/>
    <property type="evidence" value="ECO:0007669"/>
    <property type="project" value="InterPro"/>
</dbReference>
<evidence type="ECO:0000256" key="1">
    <source>
        <dbReference type="ARBA" id="ARBA00022723"/>
    </source>
</evidence>
<dbReference type="InterPro" id="IPR008972">
    <property type="entry name" value="Cupredoxin"/>
</dbReference>
<name>A0A4Y7QK43_9AGAM</name>
<evidence type="ECO:0000256" key="2">
    <source>
        <dbReference type="ARBA" id="ARBA00023008"/>
    </source>
</evidence>
<dbReference type="EMBL" id="ML170159">
    <property type="protein sequence ID" value="TDL27209.1"/>
    <property type="molecule type" value="Genomic_DNA"/>
</dbReference>
<keyword evidence="4" id="KW-0732">Signal</keyword>
<accession>A0A4Y7QK43</accession>
<dbReference type="Gene3D" id="2.60.40.420">
    <property type="entry name" value="Cupredoxins - blue copper proteins"/>
    <property type="match status" value="1"/>
</dbReference>
<feature type="signal peptide" evidence="4">
    <location>
        <begin position="1"/>
        <end position="18"/>
    </location>
</feature>
<keyword evidence="1" id="KW-0479">Metal-binding</keyword>
<feature type="region of interest" description="Disordered" evidence="3">
    <location>
        <begin position="175"/>
        <end position="195"/>
    </location>
</feature>
<dbReference type="STRING" id="50990.A0A4Y7QK43"/>
<keyword evidence="7" id="KW-1185">Reference proteome</keyword>
<dbReference type="AlphaFoldDB" id="A0A4Y7QK43"/>
<feature type="chain" id="PRO_5021339855" description="Blue (type 1) copper domain-containing protein" evidence="4">
    <location>
        <begin position="19"/>
        <end position="218"/>
    </location>
</feature>
<dbReference type="CDD" id="cd00920">
    <property type="entry name" value="Cupredoxin"/>
    <property type="match status" value="1"/>
</dbReference>